<evidence type="ECO:0000313" key="2">
    <source>
        <dbReference type="Proteomes" id="UP000283530"/>
    </source>
</evidence>
<dbReference type="InterPro" id="IPR052957">
    <property type="entry name" value="Auxin_embryo_med"/>
</dbReference>
<evidence type="ECO:0000313" key="1">
    <source>
        <dbReference type="EMBL" id="RWR84876.1"/>
    </source>
</evidence>
<dbReference type="PANTHER" id="PTHR32387:SF11">
    <property type="entry name" value="PROTEIN NO VEIN C-TERMINAL DOMAIN-CONTAINING PROTEIN"/>
    <property type="match status" value="1"/>
</dbReference>
<dbReference type="OrthoDB" id="1262810at2759"/>
<dbReference type="EMBL" id="QPKB01000005">
    <property type="protein sequence ID" value="RWR84876.1"/>
    <property type="molecule type" value="Genomic_DNA"/>
</dbReference>
<gene>
    <name evidence="1" type="ORF">CKAN_01370900</name>
</gene>
<keyword evidence="2" id="KW-1185">Reference proteome</keyword>
<dbReference type="AlphaFoldDB" id="A0A443P2F0"/>
<comment type="caution">
    <text evidence="1">The sequence shown here is derived from an EMBL/GenBank/DDBJ whole genome shotgun (WGS) entry which is preliminary data.</text>
</comment>
<dbReference type="STRING" id="337451.A0A443P2F0"/>
<accession>A0A443P2F0</accession>
<protein>
    <submittedName>
        <fullName evidence="1">Uncharacterized protein</fullName>
    </submittedName>
</protein>
<dbReference type="PANTHER" id="PTHR32387">
    <property type="entry name" value="WU:FJ29H11"/>
    <property type="match status" value="1"/>
</dbReference>
<reference evidence="1 2" key="1">
    <citation type="journal article" date="2019" name="Nat. Plants">
        <title>Stout camphor tree genome fills gaps in understanding of flowering plant genome evolution.</title>
        <authorList>
            <person name="Chaw S.M."/>
            <person name="Liu Y.C."/>
            <person name="Wu Y.W."/>
            <person name="Wang H.Y."/>
            <person name="Lin C.I."/>
            <person name="Wu C.S."/>
            <person name="Ke H.M."/>
            <person name="Chang L.Y."/>
            <person name="Hsu C.Y."/>
            <person name="Yang H.T."/>
            <person name="Sudianto E."/>
            <person name="Hsu M.H."/>
            <person name="Wu K.P."/>
            <person name="Wang L.N."/>
            <person name="Leebens-Mack J.H."/>
            <person name="Tsai I.J."/>
        </authorList>
    </citation>
    <scope>NUCLEOTIDE SEQUENCE [LARGE SCALE GENOMIC DNA]</scope>
    <source>
        <strain evidence="2">cv. Chaw 1501</strain>
        <tissue evidence="1">Young leaves</tissue>
    </source>
</reference>
<name>A0A443P2F0_9MAGN</name>
<organism evidence="1 2">
    <name type="scientific">Cinnamomum micranthum f. kanehirae</name>
    <dbReference type="NCBI Taxonomy" id="337451"/>
    <lineage>
        <taxon>Eukaryota</taxon>
        <taxon>Viridiplantae</taxon>
        <taxon>Streptophyta</taxon>
        <taxon>Embryophyta</taxon>
        <taxon>Tracheophyta</taxon>
        <taxon>Spermatophyta</taxon>
        <taxon>Magnoliopsida</taxon>
        <taxon>Magnoliidae</taxon>
        <taxon>Laurales</taxon>
        <taxon>Lauraceae</taxon>
        <taxon>Cinnamomum</taxon>
    </lineage>
</organism>
<dbReference type="Proteomes" id="UP000283530">
    <property type="component" value="Unassembled WGS sequence"/>
</dbReference>
<proteinExistence type="predicted"/>
<sequence>MWSQRFPVKPENIVDERRGLKEWVICLAFPFGERLRRGESSSGIYTFFPIEISTNFPFIIHADFILSSSRETILLNNKWNMGILDCVGYAFSEAVVVAIKSDKTAPVSSMIRVFQFLPANASPYVELERVRESIRNNLEAKDIIPHETFSTQKPFCKPTKAGWIIPAFRNIISQLKAQGVPLESISSQGKHFCHSTFDLIRFDRALDFLGVQCFYHHWYAKCIQDCNLILKTSENIYVELLVFIMKNWQSQSNHIGIMATFKYIDQHGNVALCSINSASRETYKICFGLTYEDHNWLSKCNMEFGWKEMYFLPNATWSTLQRSQNRDFLKSAFKSHARMKAITLLDFFIIAVDSIRREKNSRIVISFTHFLCHSLSKYLISPVKISEYGPSIPVVDRFGHVNLQRDAVLVPAFGSKWGELMISNPWTNEKYVELGEQYAHCCKFAGYCSSKEMLHNFIVVYIKAKDIPELCPPGAHFPLVCLTKEAAIPLMKLMRAASDSILWDRFSKIADLPFIDDSYYGSVIYSFKDELAMMGVVVGFTKWSNLFTARMKLPKNHNAEATRYAFKLLNSEKNESFAADFIKAVRNQRWLKTNIGFMPPKECFLSDPEWACLLHVLEVPLIDETFYKGRIGLFKEELKSLGVNVNFDYAKKKIFGQFKSPSSSSDLKIADLPFIDDAFYGNCISSYRDELKMMGVAVVHRDGCQFVVQGSSNSALTENSLLHMKSKWILTHMGYKTPDRCFLFNSSPSSIISKKWIGSLELEDVPFINEEFYGTDISLYREELKAIGVNVEASEGCFSLTELLSCHTNFSTIRRIYSIWHANGGEGIVKGITKLPANTADGAVQLIDKRDLFIPDDLQPVQIFAEVSANPLFVWCPLPSLPKIPVSKLYMIYSSLGVWRISVSVQKGEDFSMDYSLLKVLPTTEVIRKGLLKLVLAFLADVPICTTVRLESAQSLLKLSILETTEPIMVSYSLVLPSDKRHVNAKARKTVYWEKTSNKLIIQTTNKSDNKTIMEFACRFGRVVSEGLLLKIITSLIQQRKTRTPIFDGLYKLVRLGYFLDFNVDSIECLLKIKNLEVLIEDEDFIASAFAVYNTALVVYKRKPQSVKELSAPIAEKDQTERRRDKGMVISL</sequence>